<protein>
    <submittedName>
        <fullName evidence="1">Uncharacterized protein</fullName>
    </submittedName>
</protein>
<reference evidence="1 2" key="1">
    <citation type="journal article" date="2019" name="Sci. Rep.">
        <title>A high-quality genome of Eragrostis curvula grass provides insights into Poaceae evolution and supports new strategies to enhance forage quality.</title>
        <authorList>
            <person name="Carballo J."/>
            <person name="Santos B.A.C.M."/>
            <person name="Zappacosta D."/>
            <person name="Garbus I."/>
            <person name="Selva J.P."/>
            <person name="Gallo C.A."/>
            <person name="Diaz A."/>
            <person name="Albertini E."/>
            <person name="Caccamo M."/>
            <person name="Echenique V."/>
        </authorList>
    </citation>
    <scope>NUCLEOTIDE SEQUENCE [LARGE SCALE GENOMIC DNA]</scope>
    <source>
        <strain evidence="2">cv. Victoria</strain>
        <tissue evidence="1">Leaf</tissue>
    </source>
</reference>
<organism evidence="1 2">
    <name type="scientific">Eragrostis curvula</name>
    <name type="common">weeping love grass</name>
    <dbReference type="NCBI Taxonomy" id="38414"/>
    <lineage>
        <taxon>Eukaryota</taxon>
        <taxon>Viridiplantae</taxon>
        <taxon>Streptophyta</taxon>
        <taxon>Embryophyta</taxon>
        <taxon>Tracheophyta</taxon>
        <taxon>Spermatophyta</taxon>
        <taxon>Magnoliopsida</taxon>
        <taxon>Liliopsida</taxon>
        <taxon>Poales</taxon>
        <taxon>Poaceae</taxon>
        <taxon>PACMAD clade</taxon>
        <taxon>Chloridoideae</taxon>
        <taxon>Eragrostideae</taxon>
        <taxon>Eragrostidinae</taxon>
        <taxon>Eragrostis</taxon>
    </lineage>
</organism>
<dbReference type="Proteomes" id="UP000324897">
    <property type="component" value="Chromosome 3"/>
</dbReference>
<comment type="caution">
    <text evidence="1">The sequence shown here is derived from an EMBL/GenBank/DDBJ whole genome shotgun (WGS) entry which is preliminary data.</text>
</comment>
<evidence type="ECO:0000313" key="2">
    <source>
        <dbReference type="Proteomes" id="UP000324897"/>
    </source>
</evidence>
<accession>A0A5J9T8G0</accession>
<dbReference type="Gramene" id="TVU07675">
    <property type="protein sequence ID" value="TVU07675"/>
    <property type="gene ID" value="EJB05_41040"/>
</dbReference>
<name>A0A5J9T8G0_9POAL</name>
<dbReference type="EMBL" id="RWGY01000039">
    <property type="protein sequence ID" value="TVU07675.1"/>
    <property type="molecule type" value="Genomic_DNA"/>
</dbReference>
<gene>
    <name evidence="1" type="ORF">EJB05_41040</name>
</gene>
<keyword evidence="2" id="KW-1185">Reference proteome</keyword>
<evidence type="ECO:0000313" key="1">
    <source>
        <dbReference type="EMBL" id="TVU07675.1"/>
    </source>
</evidence>
<dbReference type="AlphaFoldDB" id="A0A5J9T8G0"/>
<proteinExistence type="predicted"/>
<sequence length="143" mass="15702">MGSAKDVSRPHQLRTYLGLITCVGPANEAHIALFPPDPSPDGCQSLDSNPPNLPAIQTLASSACRTGWGCSCSFDGVPHATSSPSRGAFHRGEELGRSERLVLLFRRRRRRRRRQRAIEVKRFPWHGAVGVILTPLSSYLCPS</sequence>
<feature type="non-terminal residue" evidence="1">
    <location>
        <position position="1"/>
    </location>
</feature>